<protein>
    <submittedName>
        <fullName evidence="2">Uncharacterized protein</fullName>
    </submittedName>
</protein>
<organism evidence="2 3">
    <name type="scientific">Marmota marmota marmota</name>
    <name type="common">Alpine marmot</name>
    <dbReference type="NCBI Taxonomy" id="9994"/>
    <lineage>
        <taxon>Eukaryota</taxon>
        <taxon>Metazoa</taxon>
        <taxon>Chordata</taxon>
        <taxon>Craniata</taxon>
        <taxon>Vertebrata</taxon>
        <taxon>Euteleostomi</taxon>
        <taxon>Mammalia</taxon>
        <taxon>Eutheria</taxon>
        <taxon>Euarchontoglires</taxon>
        <taxon>Glires</taxon>
        <taxon>Rodentia</taxon>
        <taxon>Sciuromorpha</taxon>
        <taxon>Sciuridae</taxon>
        <taxon>Xerinae</taxon>
        <taxon>Marmotini</taxon>
        <taxon>Marmota</taxon>
    </lineage>
</organism>
<keyword evidence="1" id="KW-0732">Signal</keyword>
<keyword evidence="3" id="KW-1185">Reference proteome</keyword>
<name>A0A8C5ZRU9_MARMA</name>
<sequence>MKRFLLATIATISGAGAAAREAAVTSPIPIPILTVVAPPPWDGGVSDGSEGSWVKQITCNYSMHGFVKKDIIVPTSMITLIVHMVCKHFQQECYIYEDHYRYEHRELLKQASKPTKQTSKTTKPFLPQVSQPWWSMSTALGSSLTAAIPTFSSVFTSEEVLSTLRARS</sequence>
<dbReference type="Proteomes" id="UP000694407">
    <property type="component" value="Unplaced"/>
</dbReference>
<reference evidence="2" key="1">
    <citation type="submission" date="2025-08" db="UniProtKB">
        <authorList>
            <consortium name="Ensembl"/>
        </authorList>
    </citation>
    <scope>IDENTIFICATION</scope>
</reference>
<proteinExistence type="predicted"/>
<feature type="chain" id="PRO_5034659188" evidence="1">
    <location>
        <begin position="19"/>
        <end position="168"/>
    </location>
</feature>
<feature type="signal peptide" evidence="1">
    <location>
        <begin position="1"/>
        <end position="18"/>
    </location>
</feature>
<dbReference type="AlphaFoldDB" id="A0A8C5ZRU9"/>
<evidence type="ECO:0000256" key="1">
    <source>
        <dbReference type="SAM" id="SignalP"/>
    </source>
</evidence>
<evidence type="ECO:0000313" key="3">
    <source>
        <dbReference type="Proteomes" id="UP000694407"/>
    </source>
</evidence>
<evidence type="ECO:0000313" key="2">
    <source>
        <dbReference type="Ensembl" id="ENSMMMP00000017406.1"/>
    </source>
</evidence>
<reference evidence="2" key="2">
    <citation type="submission" date="2025-09" db="UniProtKB">
        <authorList>
            <consortium name="Ensembl"/>
        </authorList>
    </citation>
    <scope>IDENTIFICATION</scope>
</reference>
<accession>A0A8C5ZRU9</accession>
<dbReference type="Ensembl" id="ENSMMMT00000019820.1">
    <property type="protein sequence ID" value="ENSMMMP00000017406.1"/>
    <property type="gene ID" value="ENSMMMG00000015465.1"/>
</dbReference>